<keyword evidence="3" id="KW-1185">Reference proteome</keyword>
<dbReference type="EMBL" id="CAAALY010260799">
    <property type="protein sequence ID" value="VEL39308.1"/>
    <property type="molecule type" value="Genomic_DNA"/>
</dbReference>
<proteinExistence type="predicted"/>
<organism evidence="2 3">
    <name type="scientific">Protopolystoma xenopodis</name>
    <dbReference type="NCBI Taxonomy" id="117903"/>
    <lineage>
        <taxon>Eukaryota</taxon>
        <taxon>Metazoa</taxon>
        <taxon>Spiralia</taxon>
        <taxon>Lophotrochozoa</taxon>
        <taxon>Platyhelminthes</taxon>
        <taxon>Monogenea</taxon>
        <taxon>Polyopisthocotylea</taxon>
        <taxon>Polystomatidea</taxon>
        <taxon>Polystomatidae</taxon>
        <taxon>Protopolystoma</taxon>
    </lineage>
</organism>
<sequence>MWPTDNLSALFGRKQPRSSRSFGRVNQATTEWPVWPQPVRGGMGPSVRRRIPLLPPPPPLHAVEANTIRLRRTIWNVCKGERGHTSRQILTPIDL</sequence>
<dbReference type="Proteomes" id="UP000784294">
    <property type="component" value="Unassembled WGS sequence"/>
</dbReference>
<reference evidence="2" key="1">
    <citation type="submission" date="2018-11" db="EMBL/GenBank/DDBJ databases">
        <authorList>
            <consortium name="Pathogen Informatics"/>
        </authorList>
    </citation>
    <scope>NUCLEOTIDE SEQUENCE</scope>
</reference>
<evidence type="ECO:0000313" key="3">
    <source>
        <dbReference type="Proteomes" id="UP000784294"/>
    </source>
</evidence>
<accession>A0A448XLA3</accession>
<dbReference type="AlphaFoldDB" id="A0A448XLA3"/>
<feature type="region of interest" description="Disordered" evidence="1">
    <location>
        <begin position="1"/>
        <end position="26"/>
    </location>
</feature>
<gene>
    <name evidence="2" type="ORF">PXEA_LOCUS32748</name>
</gene>
<name>A0A448XLA3_9PLAT</name>
<evidence type="ECO:0000313" key="2">
    <source>
        <dbReference type="EMBL" id="VEL39308.1"/>
    </source>
</evidence>
<comment type="caution">
    <text evidence="2">The sequence shown here is derived from an EMBL/GenBank/DDBJ whole genome shotgun (WGS) entry which is preliminary data.</text>
</comment>
<protein>
    <submittedName>
        <fullName evidence="2">Uncharacterized protein</fullName>
    </submittedName>
</protein>
<evidence type="ECO:0000256" key="1">
    <source>
        <dbReference type="SAM" id="MobiDB-lite"/>
    </source>
</evidence>